<sequence length="62" mass="7213">MYEYKYIKLDLKGIIESKPTQDYHAIIDDHAKEGWRLVQILTPPTGPSGAATYFELIFEKRI</sequence>
<dbReference type="InterPro" id="IPR025234">
    <property type="entry name" value="YjzH-like"/>
</dbReference>
<proteinExistence type="predicted"/>
<reference evidence="1 2" key="1">
    <citation type="submission" date="2023-06" db="EMBL/GenBank/DDBJ databases">
        <title>Sporosarcina sp. nov., isolated from Korean traditional fermented seafood 'Jeotgal'.</title>
        <authorList>
            <person name="Yang A.I."/>
            <person name="Shin N.-R."/>
        </authorList>
    </citation>
    <scope>NUCLEOTIDE SEQUENCE [LARGE SCALE GENOMIC DNA]</scope>
    <source>
        <strain evidence="1 2">KCTC43456</strain>
    </source>
</reference>
<dbReference type="Pfam" id="PF13783">
    <property type="entry name" value="DUF4177"/>
    <property type="match status" value="1"/>
</dbReference>
<gene>
    <name evidence="1" type="ORF">QTL97_07755</name>
</gene>
<dbReference type="Proteomes" id="UP001271648">
    <property type="component" value="Unassembled WGS sequence"/>
</dbReference>
<dbReference type="RefSeq" id="WP_283733705.1">
    <property type="nucleotide sequence ID" value="NZ_CP125968.1"/>
</dbReference>
<name>A0AAW9ACJ7_9BACL</name>
<organism evidence="1 2">
    <name type="scientific">Sporosarcina thermotolerans</name>
    <dbReference type="NCBI Taxonomy" id="633404"/>
    <lineage>
        <taxon>Bacteria</taxon>
        <taxon>Bacillati</taxon>
        <taxon>Bacillota</taxon>
        <taxon>Bacilli</taxon>
        <taxon>Bacillales</taxon>
        <taxon>Caryophanaceae</taxon>
        <taxon>Sporosarcina</taxon>
    </lineage>
</organism>
<evidence type="ECO:0000313" key="1">
    <source>
        <dbReference type="EMBL" id="MDW0116823.1"/>
    </source>
</evidence>
<dbReference type="AlphaFoldDB" id="A0AAW9ACJ7"/>
<evidence type="ECO:0000313" key="2">
    <source>
        <dbReference type="Proteomes" id="UP001271648"/>
    </source>
</evidence>
<dbReference type="EMBL" id="JAUBDJ010000003">
    <property type="protein sequence ID" value="MDW0116823.1"/>
    <property type="molecule type" value="Genomic_DNA"/>
</dbReference>
<comment type="caution">
    <text evidence="1">The sequence shown here is derived from an EMBL/GenBank/DDBJ whole genome shotgun (WGS) entry which is preliminary data.</text>
</comment>
<accession>A0AAW9ACJ7</accession>
<keyword evidence="2" id="KW-1185">Reference proteome</keyword>
<protein>
    <submittedName>
        <fullName evidence="1">DUF4177 domain-containing protein</fullName>
    </submittedName>
</protein>